<feature type="transmembrane region" description="Helical" evidence="7">
    <location>
        <begin position="48"/>
        <end position="67"/>
    </location>
</feature>
<keyword evidence="4 7" id="KW-0812">Transmembrane</keyword>
<feature type="transmembrane region" description="Helical" evidence="7">
    <location>
        <begin position="438"/>
        <end position="460"/>
    </location>
</feature>
<evidence type="ECO:0000313" key="8">
    <source>
        <dbReference type="EMBL" id="KIM20481.1"/>
    </source>
</evidence>
<evidence type="ECO:0000256" key="7">
    <source>
        <dbReference type="RuleBase" id="RU363058"/>
    </source>
</evidence>
<evidence type="ECO:0000256" key="6">
    <source>
        <dbReference type="ARBA" id="ARBA00023136"/>
    </source>
</evidence>
<dbReference type="GO" id="GO:0035435">
    <property type="term" value="P:phosphate ion transmembrane transport"/>
    <property type="evidence" value="ECO:0007669"/>
    <property type="project" value="TreeGrafter"/>
</dbReference>
<organism evidence="8 9">
    <name type="scientific">Serendipita vermifera MAFF 305830</name>
    <dbReference type="NCBI Taxonomy" id="933852"/>
    <lineage>
        <taxon>Eukaryota</taxon>
        <taxon>Fungi</taxon>
        <taxon>Dikarya</taxon>
        <taxon>Basidiomycota</taxon>
        <taxon>Agaricomycotina</taxon>
        <taxon>Agaricomycetes</taxon>
        <taxon>Sebacinales</taxon>
        <taxon>Serendipitaceae</taxon>
        <taxon>Serendipita</taxon>
    </lineage>
</organism>
<comment type="subcellular location">
    <subcellularLocation>
        <location evidence="1 7">Membrane</location>
        <topology evidence="1 7">Multi-pass membrane protein</topology>
    </subcellularLocation>
</comment>
<comment type="similarity">
    <text evidence="7">Belongs to the inorganic phosphate transporter (PiT) (TC 2.A.20) family.</text>
</comment>
<feature type="transmembrane region" description="Helical" evidence="7">
    <location>
        <begin position="6"/>
        <end position="27"/>
    </location>
</feature>
<dbReference type="PANTHER" id="PTHR11101">
    <property type="entry name" value="PHOSPHATE TRANSPORTER"/>
    <property type="match status" value="1"/>
</dbReference>
<comment type="function">
    <text evidence="7">Sodium-phosphate symporter.</text>
</comment>
<dbReference type="OrthoDB" id="260807at2759"/>
<sequence>MPAFPQWNYLFAFGTIFAALDAYNIGANDVANSFATSVASRSLTLRQACIAAAICEFAGAVLVGGRVAGTIKDGIISLDEFKGNPGVALLAFTVAVTTSACWLMVATRKSWPVSSTYSIICALAGVGVALGRKDAVIWGWNNGKGLGAIFSGLLIAPAIAAIFASIVFLLTKFLVLVREDSTRAGLYASPVYFFGVAAILTLSIEPSSIVHNAPSPTLENLSQSAVAAAVLGTAAVVAILSVVFWLPYVYAQVIKKDYKLRWYHFLLGPLLWKRPSPPDADTIGSKTAVPDYSIAVHDFDSYESAVFSEIPPVEPDVERDSIDSQTIDGPWILPRNLWIIVRYKIPGLLTYGTRVDVLKLQAGDDEKEAARLKKMHNRVVQYDNSTEHLYSFLQVMTACTASFAHGANDVANSVGAYSVIYNVWSAGTVDGESSEFPIWILIFGGAMIVIGLATYGYNIMRVIGNRLTLHSPSRGFSMELGSAITVILASYLALPVSTTMCIVGATLGVAMCNGDWRTFNWRGLGWIFLGWILTGPIVGVVAGSIMYVLTFKPSLISADASSLDFSGV</sequence>
<feature type="transmembrane region" description="Helical" evidence="7">
    <location>
        <begin position="117"/>
        <end position="140"/>
    </location>
</feature>
<feature type="transmembrane region" description="Helical" evidence="7">
    <location>
        <begin position="224"/>
        <end position="251"/>
    </location>
</feature>
<feature type="transmembrane region" description="Helical" evidence="7">
    <location>
        <begin position="146"/>
        <end position="177"/>
    </location>
</feature>
<proteinExistence type="inferred from homology"/>
<accession>A0A0C3AMG6</accession>
<keyword evidence="5 7" id="KW-1133">Transmembrane helix</keyword>
<keyword evidence="9" id="KW-1185">Reference proteome</keyword>
<dbReference type="HOGENOM" id="CLU_015355_3_0_1"/>
<feature type="transmembrane region" description="Helical" evidence="7">
    <location>
        <begin position="184"/>
        <end position="204"/>
    </location>
</feature>
<keyword evidence="3 7" id="KW-0592">Phosphate transport</keyword>
<dbReference type="AlphaFoldDB" id="A0A0C3AMG6"/>
<protein>
    <recommendedName>
        <fullName evidence="7">Phosphate transporter</fullName>
    </recommendedName>
</protein>
<dbReference type="InterPro" id="IPR001204">
    <property type="entry name" value="Phos_transporter"/>
</dbReference>
<evidence type="ECO:0000313" key="9">
    <source>
        <dbReference type="Proteomes" id="UP000054097"/>
    </source>
</evidence>
<reference evidence="8 9" key="1">
    <citation type="submission" date="2014-04" db="EMBL/GenBank/DDBJ databases">
        <authorList>
            <consortium name="DOE Joint Genome Institute"/>
            <person name="Kuo A."/>
            <person name="Zuccaro A."/>
            <person name="Kohler A."/>
            <person name="Nagy L.G."/>
            <person name="Floudas D."/>
            <person name="Copeland A."/>
            <person name="Barry K.W."/>
            <person name="Cichocki N."/>
            <person name="Veneault-Fourrey C."/>
            <person name="LaButti K."/>
            <person name="Lindquist E.A."/>
            <person name="Lipzen A."/>
            <person name="Lundell T."/>
            <person name="Morin E."/>
            <person name="Murat C."/>
            <person name="Sun H."/>
            <person name="Tunlid A."/>
            <person name="Henrissat B."/>
            <person name="Grigoriev I.V."/>
            <person name="Hibbett D.S."/>
            <person name="Martin F."/>
            <person name="Nordberg H.P."/>
            <person name="Cantor M.N."/>
            <person name="Hua S.X."/>
        </authorList>
    </citation>
    <scope>NUCLEOTIDE SEQUENCE [LARGE SCALE GENOMIC DNA]</scope>
    <source>
        <strain evidence="8 9">MAFF 305830</strain>
    </source>
</reference>
<dbReference type="GO" id="GO:0005315">
    <property type="term" value="F:phosphate transmembrane transporter activity"/>
    <property type="evidence" value="ECO:0007669"/>
    <property type="project" value="InterPro"/>
</dbReference>
<feature type="transmembrane region" description="Helical" evidence="7">
    <location>
        <begin position="87"/>
        <end position="105"/>
    </location>
</feature>
<evidence type="ECO:0000256" key="3">
    <source>
        <dbReference type="ARBA" id="ARBA00022592"/>
    </source>
</evidence>
<dbReference type="STRING" id="933852.A0A0C3AMG6"/>
<reference evidence="9" key="2">
    <citation type="submission" date="2015-01" db="EMBL/GenBank/DDBJ databases">
        <title>Evolutionary Origins and Diversification of the Mycorrhizal Mutualists.</title>
        <authorList>
            <consortium name="DOE Joint Genome Institute"/>
            <consortium name="Mycorrhizal Genomics Consortium"/>
            <person name="Kohler A."/>
            <person name="Kuo A."/>
            <person name="Nagy L.G."/>
            <person name="Floudas D."/>
            <person name="Copeland A."/>
            <person name="Barry K.W."/>
            <person name="Cichocki N."/>
            <person name="Veneault-Fourrey C."/>
            <person name="LaButti K."/>
            <person name="Lindquist E.A."/>
            <person name="Lipzen A."/>
            <person name="Lundell T."/>
            <person name="Morin E."/>
            <person name="Murat C."/>
            <person name="Riley R."/>
            <person name="Ohm R."/>
            <person name="Sun H."/>
            <person name="Tunlid A."/>
            <person name="Henrissat B."/>
            <person name="Grigoriev I.V."/>
            <person name="Hibbett D.S."/>
            <person name="Martin F."/>
        </authorList>
    </citation>
    <scope>NUCLEOTIDE SEQUENCE [LARGE SCALE GENOMIC DNA]</scope>
    <source>
        <strain evidence="9">MAFF 305830</strain>
    </source>
</reference>
<evidence type="ECO:0000256" key="4">
    <source>
        <dbReference type="ARBA" id="ARBA00022692"/>
    </source>
</evidence>
<name>A0A0C3AMG6_SERVB</name>
<dbReference type="EMBL" id="KN824430">
    <property type="protein sequence ID" value="KIM20481.1"/>
    <property type="molecule type" value="Genomic_DNA"/>
</dbReference>
<evidence type="ECO:0000256" key="1">
    <source>
        <dbReference type="ARBA" id="ARBA00004141"/>
    </source>
</evidence>
<dbReference type="Proteomes" id="UP000054097">
    <property type="component" value="Unassembled WGS sequence"/>
</dbReference>
<feature type="transmembrane region" description="Helical" evidence="7">
    <location>
        <begin position="524"/>
        <end position="549"/>
    </location>
</feature>
<dbReference type="Pfam" id="PF01384">
    <property type="entry name" value="PHO4"/>
    <property type="match status" value="1"/>
</dbReference>
<dbReference type="PANTHER" id="PTHR11101:SF80">
    <property type="entry name" value="PHOSPHATE TRANSPORTER"/>
    <property type="match status" value="1"/>
</dbReference>
<keyword evidence="2 7" id="KW-0813">Transport</keyword>
<keyword evidence="6 7" id="KW-0472">Membrane</keyword>
<feature type="transmembrane region" description="Helical" evidence="7">
    <location>
        <begin position="480"/>
        <end position="512"/>
    </location>
</feature>
<evidence type="ECO:0000256" key="5">
    <source>
        <dbReference type="ARBA" id="ARBA00022989"/>
    </source>
</evidence>
<gene>
    <name evidence="8" type="ORF">M408DRAFT_81944</name>
</gene>
<dbReference type="GO" id="GO:0016020">
    <property type="term" value="C:membrane"/>
    <property type="evidence" value="ECO:0007669"/>
    <property type="project" value="UniProtKB-SubCell"/>
</dbReference>
<evidence type="ECO:0000256" key="2">
    <source>
        <dbReference type="ARBA" id="ARBA00022448"/>
    </source>
</evidence>